<keyword evidence="8" id="KW-0902">Two-component regulatory system</keyword>
<reference evidence="13 14" key="1">
    <citation type="submission" date="2018-01" db="EMBL/GenBank/DDBJ databases">
        <title>Complete genome sequencing of Sporolactobacillus terrae DLG3.</title>
        <authorList>
            <person name="Nam Y.-D."/>
            <person name="Kang J."/>
            <person name="Chung W.-H."/>
        </authorList>
    </citation>
    <scope>NUCLEOTIDE SEQUENCE [LARGE SCALE GENOMIC DNA]</scope>
    <source>
        <strain evidence="13 14">DLG3</strain>
    </source>
</reference>
<dbReference type="InterPro" id="IPR001789">
    <property type="entry name" value="Sig_transdc_resp-reg_receiver"/>
</dbReference>
<dbReference type="Gene3D" id="3.40.50.2300">
    <property type="match status" value="1"/>
</dbReference>
<keyword evidence="10" id="KW-0472">Membrane</keyword>
<accession>A0ABX5QAZ2</accession>
<dbReference type="Pfam" id="PF00512">
    <property type="entry name" value="HisKA"/>
    <property type="match status" value="1"/>
</dbReference>
<gene>
    <name evidence="13" type="ORF">C0674_14810</name>
</gene>
<feature type="transmembrane region" description="Helical" evidence="10">
    <location>
        <begin position="230"/>
        <end position="250"/>
    </location>
</feature>
<dbReference type="EMBL" id="CP025688">
    <property type="protein sequence ID" value="QAA23756.1"/>
    <property type="molecule type" value="Genomic_DNA"/>
</dbReference>
<dbReference type="InterPro" id="IPR003594">
    <property type="entry name" value="HATPase_dom"/>
</dbReference>
<dbReference type="SUPFAM" id="SSF52172">
    <property type="entry name" value="CheY-like"/>
    <property type="match status" value="1"/>
</dbReference>
<feature type="transmembrane region" description="Helical" evidence="10">
    <location>
        <begin position="323"/>
        <end position="348"/>
    </location>
</feature>
<feature type="modified residue" description="4-aspartylphosphate" evidence="9">
    <location>
        <position position="738"/>
    </location>
</feature>
<keyword evidence="14" id="KW-1185">Reference proteome</keyword>
<protein>
    <recommendedName>
        <fullName evidence="2">histidine kinase</fullName>
        <ecNumber evidence="2">2.7.13.3</ecNumber>
    </recommendedName>
</protein>
<dbReference type="CDD" id="cd00082">
    <property type="entry name" value="HisKA"/>
    <property type="match status" value="1"/>
</dbReference>
<evidence type="ECO:0000313" key="14">
    <source>
        <dbReference type="Proteomes" id="UP000285882"/>
    </source>
</evidence>
<dbReference type="PROSITE" id="PS50110">
    <property type="entry name" value="RESPONSE_REGULATORY"/>
    <property type="match status" value="1"/>
</dbReference>
<dbReference type="SUPFAM" id="SSF49785">
    <property type="entry name" value="Galactose-binding domain-like"/>
    <property type="match status" value="1"/>
</dbReference>
<dbReference type="Pfam" id="PF00072">
    <property type="entry name" value="Response_reg"/>
    <property type="match status" value="1"/>
</dbReference>
<dbReference type="GO" id="GO:0016301">
    <property type="term" value="F:kinase activity"/>
    <property type="evidence" value="ECO:0007669"/>
    <property type="project" value="UniProtKB-KW"/>
</dbReference>
<dbReference type="Gene3D" id="3.30.565.10">
    <property type="entry name" value="Histidine kinase-like ATPase, C-terminal domain"/>
    <property type="match status" value="2"/>
</dbReference>
<evidence type="ECO:0000313" key="13">
    <source>
        <dbReference type="EMBL" id="QAA23756.1"/>
    </source>
</evidence>
<dbReference type="RefSeq" id="WP_028978062.1">
    <property type="nucleotide sequence ID" value="NZ_CP025688.1"/>
</dbReference>
<keyword evidence="10" id="KW-1133">Transmembrane helix</keyword>
<dbReference type="PANTHER" id="PTHR43547">
    <property type="entry name" value="TWO-COMPONENT HISTIDINE KINASE"/>
    <property type="match status" value="1"/>
</dbReference>
<evidence type="ECO:0000259" key="12">
    <source>
        <dbReference type="PROSITE" id="PS50110"/>
    </source>
</evidence>
<feature type="domain" description="Histidine kinase" evidence="11">
    <location>
        <begin position="431"/>
        <end position="646"/>
    </location>
</feature>
<feature type="transmembrane region" description="Helical" evidence="10">
    <location>
        <begin position="200"/>
        <end position="223"/>
    </location>
</feature>
<dbReference type="InterPro" id="IPR036890">
    <property type="entry name" value="HATPase_C_sf"/>
</dbReference>
<dbReference type="SUPFAM" id="SSF55874">
    <property type="entry name" value="ATPase domain of HSP90 chaperone/DNA topoisomerase II/histidine kinase"/>
    <property type="match status" value="2"/>
</dbReference>
<evidence type="ECO:0000256" key="2">
    <source>
        <dbReference type="ARBA" id="ARBA00012438"/>
    </source>
</evidence>
<feature type="transmembrane region" description="Helical" evidence="10">
    <location>
        <begin position="355"/>
        <end position="376"/>
    </location>
</feature>
<dbReference type="PROSITE" id="PS50109">
    <property type="entry name" value="HIS_KIN"/>
    <property type="match status" value="2"/>
</dbReference>
<dbReference type="PRINTS" id="PR00344">
    <property type="entry name" value="BCTRLSENSOR"/>
</dbReference>
<keyword evidence="5" id="KW-0547">Nucleotide-binding</keyword>
<comment type="catalytic activity">
    <reaction evidence="1">
        <text>ATP + protein L-histidine = ADP + protein N-phospho-L-histidine.</text>
        <dbReference type="EC" id="2.7.13.3"/>
    </reaction>
</comment>
<dbReference type="InterPro" id="IPR003661">
    <property type="entry name" value="HisK_dim/P_dom"/>
</dbReference>
<dbReference type="SMART" id="SM00448">
    <property type="entry name" value="REC"/>
    <property type="match status" value="1"/>
</dbReference>
<evidence type="ECO:0000256" key="10">
    <source>
        <dbReference type="SAM" id="Phobius"/>
    </source>
</evidence>
<evidence type="ECO:0000256" key="1">
    <source>
        <dbReference type="ARBA" id="ARBA00000085"/>
    </source>
</evidence>
<dbReference type="SMART" id="SM00388">
    <property type="entry name" value="HisKA"/>
    <property type="match status" value="1"/>
</dbReference>
<keyword evidence="7" id="KW-0067">ATP-binding</keyword>
<dbReference type="SUPFAM" id="SSF47384">
    <property type="entry name" value="Homodimeric domain of signal transducing histidine kinase"/>
    <property type="match status" value="1"/>
</dbReference>
<feature type="domain" description="Histidine kinase" evidence="11">
    <location>
        <begin position="915"/>
        <end position="1014"/>
    </location>
</feature>
<dbReference type="Pfam" id="PF02518">
    <property type="entry name" value="HATPase_c"/>
    <property type="match status" value="2"/>
</dbReference>
<keyword evidence="3 9" id="KW-0597">Phosphoprotein</keyword>
<evidence type="ECO:0000256" key="6">
    <source>
        <dbReference type="ARBA" id="ARBA00022777"/>
    </source>
</evidence>
<keyword evidence="6 13" id="KW-0418">Kinase</keyword>
<feature type="domain" description="Response regulatory" evidence="12">
    <location>
        <begin position="689"/>
        <end position="805"/>
    </location>
</feature>
<organism evidence="13 14">
    <name type="scientific">Sporolactobacillus terrae</name>
    <dbReference type="NCBI Taxonomy" id="269673"/>
    <lineage>
        <taxon>Bacteria</taxon>
        <taxon>Bacillati</taxon>
        <taxon>Bacillota</taxon>
        <taxon>Bacilli</taxon>
        <taxon>Bacillales</taxon>
        <taxon>Sporolactobacillaceae</taxon>
        <taxon>Sporolactobacillus</taxon>
    </lineage>
</organism>
<dbReference type="Gene3D" id="1.10.287.130">
    <property type="match status" value="1"/>
</dbReference>
<dbReference type="InterPro" id="IPR004358">
    <property type="entry name" value="Sig_transdc_His_kin-like_C"/>
</dbReference>
<feature type="transmembrane region" description="Helical" evidence="10">
    <location>
        <begin position="5"/>
        <end position="25"/>
    </location>
</feature>
<evidence type="ECO:0000256" key="5">
    <source>
        <dbReference type="ARBA" id="ARBA00022741"/>
    </source>
</evidence>
<dbReference type="PANTHER" id="PTHR43547:SF2">
    <property type="entry name" value="HYBRID SIGNAL TRANSDUCTION HISTIDINE KINASE C"/>
    <property type="match status" value="1"/>
</dbReference>
<evidence type="ECO:0000256" key="7">
    <source>
        <dbReference type="ARBA" id="ARBA00022840"/>
    </source>
</evidence>
<dbReference type="InterPro" id="IPR011006">
    <property type="entry name" value="CheY-like_superfamily"/>
</dbReference>
<dbReference type="InterPro" id="IPR008979">
    <property type="entry name" value="Galactose-bd-like_sf"/>
</dbReference>
<evidence type="ECO:0000259" key="11">
    <source>
        <dbReference type="PROSITE" id="PS50109"/>
    </source>
</evidence>
<evidence type="ECO:0000256" key="9">
    <source>
        <dbReference type="PROSITE-ProRule" id="PRU00169"/>
    </source>
</evidence>
<feature type="transmembrane region" description="Helical" evidence="10">
    <location>
        <begin position="382"/>
        <end position="400"/>
    </location>
</feature>
<dbReference type="EC" id="2.7.13.3" evidence="2"/>
<proteinExistence type="predicted"/>
<dbReference type="InterPro" id="IPR036097">
    <property type="entry name" value="HisK_dim/P_sf"/>
</dbReference>
<dbReference type="Pfam" id="PF06580">
    <property type="entry name" value="His_kinase"/>
    <property type="match status" value="1"/>
</dbReference>
<dbReference type="InterPro" id="IPR005467">
    <property type="entry name" value="His_kinase_dom"/>
</dbReference>
<keyword evidence="4" id="KW-0808">Transferase</keyword>
<dbReference type="InterPro" id="IPR010559">
    <property type="entry name" value="Sig_transdc_His_kin_internal"/>
</dbReference>
<evidence type="ECO:0000256" key="3">
    <source>
        <dbReference type="ARBA" id="ARBA00022553"/>
    </source>
</evidence>
<dbReference type="Proteomes" id="UP000285882">
    <property type="component" value="Chromosome"/>
</dbReference>
<dbReference type="SMART" id="SM00387">
    <property type="entry name" value="HATPase_c"/>
    <property type="match status" value="2"/>
</dbReference>
<evidence type="ECO:0000256" key="8">
    <source>
        <dbReference type="ARBA" id="ARBA00023012"/>
    </source>
</evidence>
<name>A0ABX5QAZ2_9BACL</name>
<keyword evidence="10" id="KW-0812">Transmembrane</keyword>
<feature type="transmembrane region" description="Helical" evidence="10">
    <location>
        <begin position="262"/>
        <end position="286"/>
    </location>
</feature>
<evidence type="ECO:0000256" key="4">
    <source>
        <dbReference type="ARBA" id="ARBA00022679"/>
    </source>
</evidence>
<sequence>MRRSFALGVVLLCYVGFFLIFLSWYHSSKYDGPIATHGTLDISHWNFAKDGEIQLNGQWMLYPGQILSPKDNLAKKKYQFMTVPTAKNGTENFKAVGSNTGTYRLLIHSDRNQVFGLQTSTIYSSNRIYVNGQFVGESGHPSTDHHMETSLRSYAAYFTLHKGDNELLIQTTRATGAVGWGISRPILFGTQQQISQKHDFILFNDLSVVISFFIIGLYFLGFFIQRTKDLYLLFFSIICLLFAVIISFISEARVIYLLFPNLSYAHLVIIESTSTLLIGIALLLYLYFAYPQLVSKKITYGVVTVSLCTLILDFLPLDQLTMIGLLLHTSSAVFTLAYAFYIFVLAIIQRVEGSVYLMIAALSMSIFVIMTTINVYIPKRLFALYSVSSLLFLLMLALLMSQRFSNAFKRSEHLTAELDQNNQIKDEFIAKISHEFRTPLNGIINIAQTLLASKKDRKISEEAEKLQMVTRIGYRLSDLVNDILDIEKLKHGTLAVRPVPLDVAAVVQAELAFYKLLAEKKGLYLVNQIPTDLPLIYADENRFRQIINNLVDNAIKYTQSGKITIRAKRNTDGVELIIADTGSGIPPSEMETIFHPFERKKVTQVEGTGLGLSIVKQLVALQKGKLWVDSEVGVGSIFHVVLPIIRSEHIIDSRLSTKHARHTHQSKGQIPAAKALITPHYSHSVKAPAILVVDDDLENLSILIDMLEGIPYNVTAVKNGKEALAELARAKPDLVITDLMMPGMSGFELCTKIRKQHRLTELPVLTLTAAINNEDKHLAFRAGANDILQKPYNFSEFAARIRGLILMKQAAAQATNMEVAFLQSQIRPHFLYNVLNSMIALSYEDIEKTRDMITQFAAYLRGSFDFQNTSSISSLKKELELVKAYLAIEKMRFGERVRVMLNVDGTLDFPLPPLMIQPLVENAVQHGIGKRKTGGQVRVTVRHEKNHYIIQVADNGVGMSQEELESVLDIANGRRSVGLKNINNRLKHFFGTELMIESRLGSGTTITMHLPDRS</sequence>